<feature type="transmembrane region" description="Helical" evidence="2">
    <location>
        <begin position="1769"/>
        <end position="1786"/>
    </location>
</feature>
<feature type="chain" id="PRO_5041990273" evidence="3">
    <location>
        <begin position="21"/>
        <end position="2114"/>
    </location>
</feature>
<dbReference type="Proteomes" id="UP001295684">
    <property type="component" value="Unassembled WGS sequence"/>
</dbReference>
<keyword evidence="2" id="KW-1133">Transmembrane helix</keyword>
<feature type="signal peptide" evidence="3">
    <location>
        <begin position="1"/>
        <end position="20"/>
    </location>
</feature>
<dbReference type="SMART" id="SM00710">
    <property type="entry name" value="PbH1"/>
    <property type="match status" value="7"/>
</dbReference>
<feature type="transmembrane region" description="Helical" evidence="2">
    <location>
        <begin position="1667"/>
        <end position="1690"/>
    </location>
</feature>
<feature type="compositionally biased region" description="Basic residues" evidence="1">
    <location>
        <begin position="1986"/>
        <end position="2004"/>
    </location>
</feature>
<dbReference type="InterPro" id="IPR006626">
    <property type="entry name" value="PbH1"/>
</dbReference>
<feature type="compositionally biased region" description="Acidic residues" evidence="1">
    <location>
        <begin position="2010"/>
        <end position="2030"/>
    </location>
</feature>
<evidence type="ECO:0000256" key="3">
    <source>
        <dbReference type="SAM" id="SignalP"/>
    </source>
</evidence>
<feature type="compositionally biased region" description="Basic residues" evidence="1">
    <location>
        <begin position="2062"/>
        <end position="2075"/>
    </location>
</feature>
<evidence type="ECO:0000313" key="4">
    <source>
        <dbReference type="EMBL" id="CAI2379781.1"/>
    </source>
</evidence>
<feature type="transmembrane region" description="Helical" evidence="2">
    <location>
        <begin position="1717"/>
        <end position="1742"/>
    </location>
</feature>
<accession>A0AAD1XV40</accession>
<feature type="transmembrane region" description="Helical" evidence="2">
    <location>
        <begin position="1631"/>
        <end position="1655"/>
    </location>
</feature>
<dbReference type="SUPFAM" id="SSF57184">
    <property type="entry name" value="Growth factor receptor domain"/>
    <property type="match status" value="1"/>
</dbReference>
<feature type="compositionally biased region" description="Basic and acidic residues" evidence="1">
    <location>
        <begin position="1963"/>
        <end position="1985"/>
    </location>
</feature>
<proteinExistence type="predicted"/>
<organism evidence="4 5">
    <name type="scientific">Euplotes crassus</name>
    <dbReference type="NCBI Taxonomy" id="5936"/>
    <lineage>
        <taxon>Eukaryota</taxon>
        <taxon>Sar</taxon>
        <taxon>Alveolata</taxon>
        <taxon>Ciliophora</taxon>
        <taxon>Intramacronucleata</taxon>
        <taxon>Spirotrichea</taxon>
        <taxon>Hypotrichia</taxon>
        <taxon>Euplotida</taxon>
        <taxon>Euplotidae</taxon>
        <taxon>Moneuplotes</taxon>
    </lineage>
</organism>
<keyword evidence="3" id="KW-0732">Signal</keyword>
<feature type="compositionally biased region" description="Acidic residues" evidence="1">
    <location>
        <begin position="2101"/>
        <end position="2114"/>
    </location>
</feature>
<dbReference type="InterPro" id="IPR011050">
    <property type="entry name" value="Pectin_lyase_fold/virulence"/>
</dbReference>
<name>A0AAD1XV40_EUPCR</name>
<dbReference type="PANTHER" id="PTHR11319">
    <property type="entry name" value="G PROTEIN-COUPLED RECEPTOR-RELATED"/>
    <property type="match status" value="1"/>
</dbReference>
<keyword evidence="2" id="KW-0472">Membrane</keyword>
<feature type="compositionally biased region" description="Basic and acidic residues" evidence="1">
    <location>
        <begin position="2031"/>
        <end position="2041"/>
    </location>
</feature>
<sequence>MGFRISLVVVFIAFIRYTLQACTDGQYDDPANPGTCLACVSPCANCSDASTCTSCLSSDMIFVTPNCNFCSTNEWTNAGACAACDAACGGQCEGSATGCTKCASGEVLDLEAMTCHASGHTCSTTSITIDGQIYCRMDKIYVDPTSTSPSELGTMAHPYKTIDQAFIEIFNYWPKADNPVKVVVKEATTNKVYFQERPLVINRKDNVEITTYKADGTVPGDQANLQVTNTETYATDPTTRFSLMTGKTYDYAGTGSELVGNATEKAAIDTQWYTFIILQSHFKIDGFKIDNVLKLEDDDFAIIHPISNLLPRTLTIDNCHFVNYGTAMYTTTSIGFSSTSVTIETPRLVGGFVFLVSCSDPTTEVVTGEVVIDKLNFSGARSVLFKYGGIYMTGTQNFTITNSYIGSYGFMFDAKQLTRADSPLNCQPDDGVKQIIRLESNTYDMLTEYTGTPHHGFICSFLEWYPRKDMEVFFINNTMKNIAKSFYRVLLLDVNSAAVTVENNLFKDTTGSVDISQIDTTKDVIIRNNTFQNISSTSQNIIVIASSSNVLIEDFTMNGANPEQVSSSIINLNMADNAIAILRDIKFTNNIFLGTKAIVSQQLLSIFDLTNSSFAGDQIMQNTNYIDIQLATKISITDTNFTGITYQNVDDSGAYLIYVASEQSNSAAEDSFIERIKFTNIKTNAISFGGFTDAVAGGAGHLYIKDVDFENSIFSSPDSLISTKKFSYEGASKMIITETRFTDLEFTTFGNLIHLTHNAIQPFEITQVTFNRVYGAGILLEPQDIFNTSMPLTLDIVNCTFTDNTPWVAGFVNVFENSVVHINISTFTNTASGGSGSVVLANYKENSVTIRDSNFTNNYAILGGVFYSQFSSVITCINCRFNNNIAIRGGVAFLNSNGRIDLQQSDLTLNQALNAPSLYISACQAEFSVVSSSDIYLNNVITMEQLLARSAARTDHIIDAYIQEVQDNRIFYEKSVSGSKKSAISMIKGKLRVNENTRIFNQIDFLGTFESEIEIIDTLFENVTLSSGHIIFHLLSSTFTYTNSTMNSIDCPEQDEAMFQVRLESTFKTQGKRALINNTNCQFAFLLYSTAQIYDITFDTANLLEAHIDSIESDLEFKETILRNVNTSATALMAIENSGSLVTTSAHFLSSNKFYFSVTGSTLTFFNTTFQNDLGQNIRAAIFEECNVNINNSTFQHLSYNDLGGAIDTLNSQVNLLGGLFYNNSAPKGGAVAFRCEEGNTCVYNVTEVTFRMNTAATDGGAMYYDFYKPITNNNIYENNVANYGPHLAGFPVKIEVDTLPAQTYVSGQQIEKEIKYKLVDHDGLTIATDSDSVITISPVVATDKVIGNTDVTVENGVATFKDVTFISKPAASNISYTVSSSNIDEDKIGKSFGMTLNQTIQTLTISFRDCIVGEQQSTDQCTQCPTGKYSLIVGNDECKICPKHATCLGRNEIEVDKGYWRSSFASDVIHECLNENACLQYDFSEGLDTPYKCRKGYASNLCQQCIKEGDDQYQRTGDNGCGICPDPVLNAFRLFGLLLLLVIFVIVIIWSNIRTQKDSESAILIRILANYFQIITSAASFNLTFPDSLDGFFQGVKAVGESARIFLSIDCFVQNVPMVKDNNTTEYFKAFMTGISPFIFVAVVFACWGIIRIFKSYSWMQLKNRIIISTCVVLFLLHPSITGMSLGLFNCFEIDDGEFWLFKDLSIKCWSGSHPAYAFGLGTLMILVWVIGLPTFGFFVIRHYRNRLEEEFVIFRYRILFQGYKREAYYWEFINIFRKVSIVMINTFLGIYPPIYKTFVATLTLAIILRQQEQIQPYKIKIMNEVEFRESTASIVTLFGGMFFILEDLPGVIRVLLVFVIFITNFWFYSLWIHMFFKRSKFSTLRLIAYFFGKLSCLGKEYWTEEHKTMQSNHDMDFVFGKYDAKDTKYNKVEEESKDQSFQGYAQGDNIINDLSAGDTGSLKEKDKANVKDVDDKAGKEVTKKKGKKKKKKIIRKKKKKGAKKEAGEEAGDADEGEEELNEQDELEQDINHELDHAENEQEIDDGDIEGDEPEEEAPKPKKKKKVKRKKKTARKNEEKVDIYPEQDPDDKGSKSPKGDEDDFSADEEAGEI</sequence>
<feature type="region of interest" description="Disordered" evidence="1">
    <location>
        <begin position="1957"/>
        <end position="2114"/>
    </location>
</feature>
<dbReference type="SUPFAM" id="SSF51126">
    <property type="entry name" value="Pectin lyase-like"/>
    <property type="match status" value="1"/>
</dbReference>
<evidence type="ECO:0000256" key="2">
    <source>
        <dbReference type="SAM" id="Phobius"/>
    </source>
</evidence>
<keyword evidence="2" id="KW-0812">Transmembrane</keyword>
<feature type="transmembrane region" description="Helical" evidence="2">
    <location>
        <begin position="1532"/>
        <end position="1552"/>
    </location>
</feature>
<reference evidence="4" key="1">
    <citation type="submission" date="2023-07" db="EMBL/GenBank/DDBJ databases">
        <authorList>
            <consortium name="AG Swart"/>
            <person name="Singh M."/>
            <person name="Singh A."/>
            <person name="Seah K."/>
            <person name="Emmerich C."/>
        </authorList>
    </citation>
    <scope>NUCLEOTIDE SEQUENCE</scope>
    <source>
        <strain evidence="4">DP1</strain>
    </source>
</reference>
<dbReference type="PANTHER" id="PTHR11319:SF35">
    <property type="entry name" value="OUTER MEMBRANE PROTEIN PMPC-RELATED"/>
    <property type="match status" value="1"/>
</dbReference>
<keyword evidence="5" id="KW-1185">Reference proteome</keyword>
<feature type="compositionally biased region" description="Basic and acidic residues" evidence="1">
    <location>
        <begin position="2091"/>
        <end position="2100"/>
    </location>
</feature>
<feature type="transmembrane region" description="Helical" evidence="2">
    <location>
        <begin position="1853"/>
        <end position="1878"/>
    </location>
</feature>
<evidence type="ECO:0000313" key="5">
    <source>
        <dbReference type="Proteomes" id="UP001295684"/>
    </source>
</evidence>
<gene>
    <name evidence="4" type="ORF">ECRASSUSDP1_LOCUS21198</name>
</gene>
<protein>
    <submittedName>
        <fullName evidence="4">Uncharacterized protein</fullName>
    </submittedName>
</protein>
<dbReference type="EMBL" id="CAMPGE010021645">
    <property type="protein sequence ID" value="CAI2379781.1"/>
    <property type="molecule type" value="Genomic_DNA"/>
</dbReference>
<dbReference type="Gene3D" id="2.10.50.10">
    <property type="entry name" value="Tumor Necrosis Factor Receptor, subunit A, domain 2"/>
    <property type="match status" value="1"/>
</dbReference>
<dbReference type="InterPro" id="IPR009030">
    <property type="entry name" value="Growth_fac_rcpt_cys_sf"/>
</dbReference>
<feature type="transmembrane region" description="Helical" evidence="2">
    <location>
        <begin position="1564"/>
        <end position="1586"/>
    </location>
</feature>
<feature type="compositionally biased region" description="Acidic residues" evidence="1">
    <location>
        <begin position="2042"/>
        <end position="2057"/>
    </location>
</feature>
<comment type="caution">
    <text evidence="4">The sequence shown here is derived from an EMBL/GenBank/DDBJ whole genome shotgun (WGS) entry which is preliminary data.</text>
</comment>
<evidence type="ECO:0000256" key="1">
    <source>
        <dbReference type="SAM" id="MobiDB-lite"/>
    </source>
</evidence>